<evidence type="ECO:0000256" key="8">
    <source>
        <dbReference type="SAM" id="MobiDB-lite"/>
    </source>
</evidence>
<dbReference type="InterPro" id="IPR037066">
    <property type="entry name" value="Plug_dom_sf"/>
</dbReference>
<evidence type="ECO:0000256" key="6">
    <source>
        <dbReference type="ARBA" id="ARBA00023237"/>
    </source>
</evidence>
<dbReference type="InterPro" id="IPR008969">
    <property type="entry name" value="CarboxyPept-like_regulatory"/>
</dbReference>
<dbReference type="InterPro" id="IPR012910">
    <property type="entry name" value="Plug_dom"/>
</dbReference>
<dbReference type="InterPro" id="IPR039426">
    <property type="entry name" value="TonB-dep_rcpt-like"/>
</dbReference>
<feature type="compositionally biased region" description="Polar residues" evidence="8">
    <location>
        <begin position="982"/>
        <end position="993"/>
    </location>
</feature>
<dbReference type="Proteomes" id="UP000320811">
    <property type="component" value="Unassembled WGS sequence"/>
</dbReference>
<feature type="domain" description="TonB-dependent receptor plug" evidence="10">
    <location>
        <begin position="222"/>
        <end position="325"/>
    </location>
</feature>
<evidence type="ECO:0000256" key="3">
    <source>
        <dbReference type="ARBA" id="ARBA00022452"/>
    </source>
</evidence>
<keyword evidence="5 7" id="KW-0472">Membrane</keyword>
<dbReference type="NCBIfam" id="TIGR04057">
    <property type="entry name" value="SusC_RagA_signa"/>
    <property type="match status" value="1"/>
</dbReference>
<dbReference type="Pfam" id="PF13715">
    <property type="entry name" value="CarbopepD_reg_2"/>
    <property type="match status" value="1"/>
</dbReference>
<dbReference type="PROSITE" id="PS52016">
    <property type="entry name" value="TONB_DEPENDENT_REC_3"/>
    <property type="match status" value="1"/>
</dbReference>
<dbReference type="InterPro" id="IPR011662">
    <property type="entry name" value="Secretin/TonB_short_N"/>
</dbReference>
<name>A0A561PCN6_9BACT</name>
<evidence type="ECO:0000313" key="11">
    <source>
        <dbReference type="EMBL" id="TWF35892.1"/>
    </source>
</evidence>
<sequence length="1102" mass="121779">MYLKFKEIPFLPKGLLLTKILRVMKMTTWLILVACLHVSARSFSQQVTLSVKNMPLQKVFAEIILQSGATIVYNESVLKNTVPVTLHVNNANVETVLEQCLQHQPVTFTVSNGVFVIRPLSPPVTVPPPADTIGKISGAVRSADGVPLPGATILVKGTSRGNATNAAGLFTVAANPGEILIFTYTGYDKQELPAHPGMQVILKTGSSQLDQVVVVGYSDKKKSELTSAVTVVNAAKLKDVTTNDVGTMLQGKVAGLQVVSSSGVPGAAAEIRLRGISSVNASQSPLVVVDGIIGGNYDPNDIESVTVLKDAGATAMYGSQANAGVIIITTKRAVSGKTQFQAKITTGFRTPDFGTMDMMNGNELYERQKEYYRDYIPGATNNSYKIDLLKFYNERPLSLRNQNYNWLTDMFRRAPMQNIYLSAAGKTEKADYYLGLSYYNEKGTFMNTNYQRVNLRANSTYHFSPRISLTNNINLSGSFGKTYDYNDMYYAFLNMPWDNPYDSMGKPLYVDGNAAFKWWSRDKVNPIHTISNSEHPYKNFDVNYDMGLNIGITNWLSFVSTNRLSLGYNKNKTWYSPLVAGQYHATGYLSELSTLNYGYVSNNLLKVDFHRGDHHISGLAGVAFEGSNTDVMGASGKGLPVGLKVLNTVANNQQVSGSLNEAIIQSFISQVNYSFQDKYFLTGSFRVDGSSNFPSGNRYASFPSVSAAWLMSNEDFLRDNYIFTNVKLRASYGVTGTQDIGSSRYLALFSLASQYNGQSAATPSQLPSPDLTWESKYQWNGGIDISLFKRIDLSVDVYNNVTKNLLLQVSQPLSVGFETKWQNVGELVNNGVELGLNTVNIRSGKFQWNTDFNINFNTNKLQKFPANIINTQSTWSISQIYRNGGNLYEFYMPKWLGVDKQTGAPLWEVVNKDGTTKATSDYASATYQEVGSALPRFQGGMTNTFTYNGISLGVNIYFLSGNKVYSNNLRFVENDGNEPYYNQANLPKGSSTWAKPGDDATEPSPQNSANSTQTSTRFLKDGSFFALRNISLSYELPHALVTRMKLNGITVGFTADNVHTFTNFLGQDPQTTITPGSQVMPGVSDFKYPNNRQYLFNINFRF</sequence>
<keyword evidence="6 7" id="KW-0998">Cell outer membrane</keyword>
<proteinExistence type="inferred from homology"/>
<evidence type="ECO:0000256" key="1">
    <source>
        <dbReference type="ARBA" id="ARBA00004571"/>
    </source>
</evidence>
<keyword evidence="3 7" id="KW-1134">Transmembrane beta strand</keyword>
<dbReference type="SUPFAM" id="SSF49464">
    <property type="entry name" value="Carboxypeptidase regulatory domain-like"/>
    <property type="match status" value="1"/>
</dbReference>
<feature type="compositionally biased region" description="Polar residues" evidence="8">
    <location>
        <begin position="1003"/>
        <end position="1014"/>
    </location>
</feature>
<protein>
    <submittedName>
        <fullName evidence="11">TonB-linked SusC/RagA family outer membrane protein</fullName>
    </submittedName>
</protein>
<keyword evidence="2 7" id="KW-0813">Transport</keyword>
<dbReference type="Gene3D" id="2.60.40.1120">
    <property type="entry name" value="Carboxypeptidase-like, regulatory domain"/>
    <property type="match status" value="1"/>
</dbReference>
<dbReference type="NCBIfam" id="TIGR04056">
    <property type="entry name" value="OMP_RagA_SusC"/>
    <property type="match status" value="1"/>
</dbReference>
<dbReference type="Gene3D" id="2.40.170.20">
    <property type="entry name" value="TonB-dependent receptor, beta-barrel domain"/>
    <property type="match status" value="1"/>
</dbReference>
<dbReference type="EMBL" id="VIWO01000008">
    <property type="protein sequence ID" value="TWF35892.1"/>
    <property type="molecule type" value="Genomic_DNA"/>
</dbReference>
<evidence type="ECO:0000256" key="4">
    <source>
        <dbReference type="ARBA" id="ARBA00022692"/>
    </source>
</evidence>
<evidence type="ECO:0000256" key="2">
    <source>
        <dbReference type="ARBA" id="ARBA00022448"/>
    </source>
</evidence>
<dbReference type="Pfam" id="PF07660">
    <property type="entry name" value="STN"/>
    <property type="match status" value="1"/>
</dbReference>
<dbReference type="Pfam" id="PF07715">
    <property type="entry name" value="Plug"/>
    <property type="match status" value="1"/>
</dbReference>
<evidence type="ECO:0000259" key="10">
    <source>
        <dbReference type="Pfam" id="PF07715"/>
    </source>
</evidence>
<evidence type="ECO:0000259" key="9">
    <source>
        <dbReference type="Pfam" id="PF07660"/>
    </source>
</evidence>
<keyword evidence="4 7" id="KW-0812">Transmembrane</keyword>
<dbReference type="GO" id="GO:0009279">
    <property type="term" value="C:cell outer membrane"/>
    <property type="evidence" value="ECO:0007669"/>
    <property type="project" value="UniProtKB-SubCell"/>
</dbReference>
<comment type="subcellular location">
    <subcellularLocation>
        <location evidence="1 7">Cell outer membrane</location>
        <topology evidence="1 7">Multi-pass membrane protein</topology>
    </subcellularLocation>
</comment>
<accession>A0A561PCN6</accession>
<evidence type="ECO:0000256" key="7">
    <source>
        <dbReference type="PROSITE-ProRule" id="PRU01360"/>
    </source>
</evidence>
<comment type="caution">
    <text evidence="11">The sequence shown here is derived from an EMBL/GenBank/DDBJ whole genome shotgun (WGS) entry which is preliminary data.</text>
</comment>
<gene>
    <name evidence="11" type="ORF">FHW36_108248</name>
</gene>
<dbReference type="InterPro" id="IPR036942">
    <property type="entry name" value="Beta-barrel_TonB_sf"/>
</dbReference>
<feature type="domain" description="Secretin/TonB short N-terminal" evidence="9">
    <location>
        <begin position="70"/>
        <end position="119"/>
    </location>
</feature>
<dbReference type="Gene3D" id="2.170.130.10">
    <property type="entry name" value="TonB-dependent receptor, plug domain"/>
    <property type="match status" value="1"/>
</dbReference>
<dbReference type="AlphaFoldDB" id="A0A561PCN6"/>
<dbReference type="SUPFAM" id="SSF56935">
    <property type="entry name" value="Porins"/>
    <property type="match status" value="1"/>
</dbReference>
<keyword evidence="12" id="KW-1185">Reference proteome</keyword>
<dbReference type="InterPro" id="IPR023996">
    <property type="entry name" value="TonB-dep_OMP_SusC/RagA"/>
</dbReference>
<feature type="region of interest" description="Disordered" evidence="8">
    <location>
        <begin position="982"/>
        <end position="1014"/>
    </location>
</feature>
<comment type="similarity">
    <text evidence="7">Belongs to the TonB-dependent receptor family.</text>
</comment>
<reference evidence="11 12" key="1">
    <citation type="submission" date="2019-06" db="EMBL/GenBank/DDBJ databases">
        <title>Sorghum-associated microbial communities from plants grown in Nebraska, USA.</title>
        <authorList>
            <person name="Schachtman D."/>
        </authorList>
    </citation>
    <scope>NUCLEOTIDE SEQUENCE [LARGE SCALE GENOMIC DNA]</scope>
    <source>
        <strain evidence="11 12">1209</strain>
    </source>
</reference>
<evidence type="ECO:0000256" key="5">
    <source>
        <dbReference type="ARBA" id="ARBA00023136"/>
    </source>
</evidence>
<dbReference type="InterPro" id="IPR023997">
    <property type="entry name" value="TonB-dep_OMP_SusC/RagA_CS"/>
</dbReference>
<evidence type="ECO:0000313" key="12">
    <source>
        <dbReference type="Proteomes" id="UP000320811"/>
    </source>
</evidence>
<organism evidence="11 12">
    <name type="scientific">Chitinophaga polysaccharea</name>
    <dbReference type="NCBI Taxonomy" id="1293035"/>
    <lineage>
        <taxon>Bacteria</taxon>
        <taxon>Pseudomonadati</taxon>
        <taxon>Bacteroidota</taxon>
        <taxon>Chitinophagia</taxon>
        <taxon>Chitinophagales</taxon>
        <taxon>Chitinophagaceae</taxon>
        <taxon>Chitinophaga</taxon>
    </lineage>
</organism>